<comment type="caution">
    <text evidence="2">The sequence shown here is derived from an EMBL/GenBank/DDBJ whole genome shotgun (WGS) entry which is preliminary data.</text>
</comment>
<sequence length="400" mass="43385">MSSHTPMQLFISTKAQHGAAAMQPAAGLTPPVTPTIESDHSSVRGFTASRAVTSTPSGGHAVAASSPLLFCDQLEYQLDHLGRPKEFGRGLWSIVRMAFISPRADTIVRPFTPPSSPTPASRVVAVKSPARRDGHAVLQAEALTLTRIYSVPGSERHIIHFHGYIADSNSIVMSAVPLSLSKYIEEKAHLAEKNKTTRNMFEPVQGMAQWQDLAKKLITSLSWLHSHAMIIHGDIKPHNILLKPRMSIDDDANSTEFAYEPLFADFSSAHPITSSETAPGGAQTALTPPFTAPEILSALLASPDTPPTPGSDVFSLAVTLLAAATGDLLLYPRQRCLLMSKNGHQVIEFVQSGQNGTRVPKNGDVEKILRPAVLKNPDERINPDVWLNNFFPESNSLFQT</sequence>
<dbReference type="PANTHER" id="PTHR44167:SF18">
    <property type="entry name" value="PROTEIN KINASE DOMAIN-CONTAINING PROTEIN"/>
    <property type="match status" value="1"/>
</dbReference>
<dbReference type="PANTHER" id="PTHR44167">
    <property type="entry name" value="OVARIAN-SPECIFIC SERINE/THREONINE-PROTEIN KINASE LOK-RELATED"/>
    <property type="match status" value="1"/>
</dbReference>
<dbReference type="InterPro" id="IPR000719">
    <property type="entry name" value="Prot_kinase_dom"/>
</dbReference>
<proteinExistence type="predicted"/>
<dbReference type="Pfam" id="PF00069">
    <property type="entry name" value="Pkinase"/>
    <property type="match status" value="1"/>
</dbReference>
<dbReference type="InterPro" id="IPR011009">
    <property type="entry name" value="Kinase-like_dom_sf"/>
</dbReference>
<protein>
    <submittedName>
        <fullName evidence="2">Kinase-like domain-containing protein</fullName>
    </submittedName>
</protein>
<dbReference type="EMBL" id="JBFXLU010000059">
    <property type="protein sequence ID" value="KAL2846979.1"/>
    <property type="molecule type" value="Genomic_DNA"/>
</dbReference>
<dbReference type="Proteomes" id="UP001610446">
    <property type="component" value="Unassembled WGS sequence"/>
</dbReference>
<feature type="domain" description="Protein kinase" evidence="1">
    <location>
        <begin position="81"/>
        <end position="391"/>
    </location>
</feature>
<dbReference type="SUPFAM" id="SSF56112">
    <property type="entry name" value="Protein kinase-like (PK-like)"/>
    <property type="match status" value="1"/>
</dbReference>
<reference evidence="2 3" key="1">
    <citation type="submission" date="2024-07" db="EMBL/GenBank/DDBJ databases">
        <title>Section-level genome sequencing and comparative genomics of Aspergillus sections Usti and Cavernicolus.</title>
        <authorList>
            <consortium name="Lawrence Berkeley National Laboratory"/>
            <person name="Nybo J.L."/>
            <person name="Vesth T.C."/>
            <person name="Theobald S."/>
            <person name="Frisvad J.C."/>
            <person name="Larsen T.O."/>
            <person name="Kjaerboelling I."/>
            <person name="Rothschild-Mancinelli K."/>
            <person name="Lyhne E.K."/>
            <person name="Kogle M.E."/>
            <person name="Barry K."/>
            <person name="Clum A."/>
            <person name="Na H."/>
            <person name="Ledsgaard L."/>
            <person name="Lin J."/>
            <person name="Lipzen A."/>
            <person name="Kuo A."/>
            <person name="Riley R."/>
            <person name="Mondo S."/>
            <person name="Labutti K."/>
            <person name="Haridas S."/>
            <person name="Pangalinan J."/>
            <person name="Salamov A.A."/>
            <person name="Simmons B.A."/>
            <person name="Magnuson J.K."/>
            <person name="Chen J."/>
            <person name="Drula E."/>
            <person name="Henrissat B."/>
            <person name="Wiebenga A."/>
            <person name="Lubbers R.J."/>
            <person name="Gomes A.C."/>
            <person name="Makela M.R."/>
            <person name="Stajich J."/>
            <person name="Grigoriev I.V."/>
            <person name="Mortensen U.H."/>
            <person name="De Vries R.P."/>
            <person name="Baker S.E."/>
            <person name="Andersen M.R."/>
        </authorList>
    </citation>
    <scope>NUCLEOTIDE SEQUENCE [LARGE SCALE GENOMIC DNA]</scope>
    <source>
        <strain evidence="2 3">CBS 123904</strain>
    </source>
</reference>
<gene>
    <name evidence="2" type="ORF">BJY01DRAFT_169276</name>
</gene>
<dbReference type="PROSITE" id="PS50011">
    <property type="entry name" value="PROTEIN_KINASE_DOM"/>
    <property type="match status" value="1"/>
</dbReference>
<evidence type="ECO:0000313" key="3">
    <source>
        <dbReference type="Proteomes" id="UP001610446"/>
    </source>
</evidence>
<accession>A0ABR4K432</accession>
<dbReference type="Gene3D" id="1.10.510.10">
    <property type="entry name" value="Transferase(Phosphotransferase) domain 1"/>
    <property type="match status" value="1"/>
</dbReference>
<keyword evidence="3" id="KW-1185">Reference proteome</keyword>
<name>A0ABR4K432_9EURO</name>
<dbReference type="InterPro" id="IPR008271">
    <property type="entry name" value="Ser/Thr_kinase_AS"/>
</dbReference>
<organism evidence="2 3">
    <name type="scientific">Aspergillus pseudoustus</name>
    <dbReference type="NCBI Taxonomy" id="1810923"/>
    <lineage>
        <taxon>Eukaryota</taxon>
        <taxon>Fungi</taxon>
        <taxon>Dikarya</taxon>
        <taxon>Ascomycota</taxon>
        <taxon>Pezizomycotina</taxon>
        <taxon>Eurotiomycetes</taxon>
        <taxon>Eurotiomycetidae</taxon>
        <taxon>Eurotiales</taxon>
        <taxon>Aspergillaceae</taxon>
        <taxon>Aspergillus</taxon>
        <taxon>Aspergillus subgen. Nidulantes</taxon>
    </lineage>
</organism>
<dbReference type="SMART" id="SM00220">
    <property type="entry name" value="S_TKc"/>
    <property type="match status" value="1"/>
</dbReference>
<dbReference type="PROSITE" id="PS00108">
    <property type="entry name" value="PROTEIN_KINASE_ST"/>
    <property type="match status" value="1"/>
</dbReference>
<evidence type="ECO:0000313" key="2">
    <source>
        <dbReference type="EMBL" id="KAL2846979.1"/>
    </source>
</evidence>
<evidence type="ECO:0000259" key="1">
    <source>
        <dbReference type="PROSITE" id="PS50011"/>
    </source>
</evidence>